<feature type="domain" description="DDE Tnp4" evidence="3">
    <location>
        <begin position="292"/>
        <end position="446"/>
    </location>
</feature>
<gene>
    <name evidence="4" type="ORF">BINO364_LOCUS7398</name>
</gene>
<dbReference type="PANTHER" id="PTHR23080">
    <property type="entry name" value="THAP DOMAIN PROTEIN"/>
    <property type="match status" value="1"/>
</dbReference>
<dbReference type="OrthoDB" id="7782839at2759"/>
<comment type="cofactor">
    <cofactor evidence="1">
        <name>a divalent metal cation</name>
        <dbReference type="ChEBI" id="CHEBI:60240"/>
    </cofactor>
</comment>
<dbReference type="Proteomes" id="UP000838878">
    <property type="component" value="Chromosome 2"/>
</dbReference>
<dbReference type="Pfam" id="PF13359">
    <property type="entry name" value="DDE_Tnp_4"/>
    <property type="match status" value="1"/>
</dbReference>
<organism evidence="4 5">
    <name type="scientific">Brenthis ino</name>
    <name type="common">lesser marbled fritillary</name>
    <dbReference type="NCBI Taxonomy" id="405034"/>
    <lineage>
        <taxon>Eukaryota</taxon>
        <taxon>Metazoa</taxon>
        <taxon>Ecdysozoa</taxon>
        <taxon>Arthropoda</taxon>
        <taxon>Hexapoda</taxon>
        <taxon>Insecta</taxon>
        <taxon>Pterygota</taxon>
        <taxon>Neoptera</taxon>
        <taxon>Endopterygota</taxon>
        <taxon>Lepidoptera</taxon>
        <taxon>Glossata</taxon>
        <taxon>Ditrysia</taxon>
        <taxon>Papilionoidea</taxon>
        <taxon>Nymphalidae</taxon>
        <taxon>Heliconiinae</taxon>
        <taxon>Argynnini</taxon>
        <taxon>Brenthis</taxon>
    </lineage>
</organism>
<dbReference type="GO" id="GO:0046872">
    <property type="term" value="F:metal ion binding"/>
    <property type="evidence" value="ECO:0007669"/>
    <property type="project" value="UniProtKB-KW"/>
</dbReference>
<proteinExistence type="predicted"/>
<dbReference type="EMBL" id="OV170222">
    <property type="protein sequence ID" value="CAH0721280.1"/>
    <property type="molecule type" value="Genomic_DNA"/>
</dbReference>
<keyword evidence="5" id="KW-1185">Reference proteome</keyword>
<reference evidence="4" key="1">
    <citation type="submission" date="2021-12" db="EMBL/GenBank/DDBJ databases">
        <authorList>
            <person name="Martin H S."/>
        </authorList>
    </citation>
    <scope>NUCLEOTIDE SEQUENCE</scope>
</reference>
<evidence type="ECO:0000313" key="4">
    <source>
        <dbReference type="EMBL" id="CAH0721280.1"/>
    </source>
</evidence>
<dbReference type="AlphaFoldDB" id="A0A8J9V783"/>
<sequence length="454" mass="51699">MISPSTPFYCCEDHFNIEEDADNYMQYKIMTLQEKQKTRLRLKKGILPHKFQCQKDTESLPPPKRKGSLKRKHQEIIEKSSTTPPANQSDNELIITKSSLNNHLEADSSSSSYIQTIEDNETKNICEPGCSPSFYNVYDKKIFISQPSVSPSSFKSEMNSDLSCIEDDLDEETQFKNQMCSCTLTAVEKNPKMLIGLPKKSYYLIKLLSENIPLPTIDILITLKKIKLNESFSILALQFGYTQSKISRIFSKSIPLLSEKMKELIVWPTPTEISENLPTYFRARHSNVVSIIDFLEIQIEKPTNAVNQSQYEKRNTLKYLISCTPDGLINFVSVGYSGGATSIMIVEKSGFLESLPPKTAVMADRSFKDISYLLRKKDCTLKRLPSKSPSTKNIKLLKGIAALRIHIERIMDRLREFHMLLPHARVDHDLVPIIDDVIIVACGLINTQYVLIKK</sequence>
<feature type="non-terminal residue" evidence="4">
    <location>
        <position position="454"/>
    </location>
</feature>
<keyword evidence="2" id="KW-0479">Metal-binding</keyword>
<evidence type="ECO:0000256" key="1">
    <source>
        <dbReference type="ARBA" id="ARBA00001968"/>
    </source>
</evidence>
<accession>A0A8J9V783</accession>
<evidence type="ECO:0000313" key="5">
    <source>
        <dbReference type="Proteomes" id="UP000838878"/>
    </source>
</evidence>
<evidence type="ECO:0000259" key="3">
    <source>
        <dbReference type="Pfam" id="PF13359"/>
    </source>
</evidence>
<evidence type="ECO:0000256" key="2">
    <source>
        <dbReference type="ARBA" id="ARBA00022723"/>
    </source>
</evidence>
<name>A0A8J9V783_9NEOP</name>
<protein>
    <recommendedName>
        <fullName evidence="3">DDE Tnp4 domain-containing protein</fullName>
    </recommendedName>
</protein>
<dbReference type="InterPro" id="IPR027806">
    <property type="entry name" value="HARBI1_dom"/>
</dbReference>